<evidence type="ECO:0000256" key="7">
    <source>
        <dbReference type="ARBA" id="ARBA00022840"/>
    </source>
</evidence>
<dbReference type="InterPro" id="IPR011712">
    <property type="entry name" value="Sig_transdc_His_kin_sub3_dim/P"/>
</dbReference>
<gene>
    <name evidence="12" type="ORF">JOF36_003194</name>
</gene>
<evidence type="ECO:0000256" key="6">
    <source>
        <dbReference type="ARBA" id="ARBA00022777"/>
    </source>
</evidence>
<protein>
    <recommendedName>
        <fullName evidence="2">histidine kinase</fullName>
        <ecNumber evidence="2">2.7.13.3</ecNumber>
    </recommendedName>
</protein>
<keyword evidence="5" id="KW-0547">Nucleotide-binding</keyword>
<accession>A0ABS4VU85</accession>
<evidence type="ECO:0000256" key="4">
    <source>
        <dbReference type="ARBA" id="ARBA00022679"/>
    </source>
</evidence>
<keyword evidence="10" id="KW-0812">Transmembrane</keyword>
<keyword evidence="10" id="KW-1133">Transmembrane helix</keyword>
<evidence type="ECO:0000313" key="12">
    <source>
        <dbReference type="EMBL" id="MBP2367498.1"/>
    </source>
</evidence>
<evidence type="ECO:0000313" key="13">
    <source>
        <dbReference type="Proteomes" id="UP001519295"/>
    </source>
</evidence>
<evidence type="ECO:0000256" key="5">
    <source>
        <dbReference type="ARBA" id="ARBA00022741"/>
    </source>
</evidence>
<organism evidence="12 13">
    <name type="scientific">Pseudonocardia parietis</name>
    <dbReference type="NCBI Taxonomy" id="570936"/>
    <lineage>
        <taxon>Bacteria</taxon>
        <taxon>Bacillati</taxon>
        <taxon>Actinomycetota</taxon>
        <taxon>Actinomycetes</taxon>
        <taxon>Pseudonocardiales</taxon>
        <taxon>Pseudonocardiaceae</taxon>
        <taxon>Pseudonocardia</taxon>
    </lineage>
</organism>
<comment type="caution">
    <text evidence="12">The sequence shown here is derived from an EMBL/GenBank/DDBJ whole genome shotgun (WGS) entry which is preliminary data.</text>
</comment>
<dbReference type="PANTHER" id="PTHR24421:SF10">
    <property type="entry name" value="NITRATE_NITRITE SENSOR PROTEIN NARQ"/>
    <property type="match status" value="1"/>
</dbReference>
<dbReference type="Gene3D" id="3.30.565.10">
    <property type="entry name" value="Histidine kinase-like ATPase, C-terminal domain"/>
    <property type="match status" value="1"/>
</dbReference>
<dbReference type="Proteomes" id="UP001519295">
    <property type="component" value="Unassembled WGS sequence"/>
</dbReference>
<keyword evidence="6 12" id="KW-0418">Kinase</keyword>
<evidence type="ECO:0000256" key="2">
    <source>
        <dbReference type="ARBA" id="ARBA00012438"/>
    </source>
</evidence>
<keyword evidence="10" id="KW-0472">Membrane</keyword>
<comment type="catalytic activity">
    <reaction evidence="1">
        <text>ATP + protein L-histidine = ADP + protein N-phospho-L-histidine.</text>
        <dbReference type="EC" id="2.7.13.3"/>
    </reaction>
</comment>
<evidence type="ECO:0000256" key="1">
    <source>
        <dbReference type="ARBA" id="ARBA00000085"/>
    </source>
</evidence>
<dbReference type="RefSeq" id="WP_210027636.1">
    <property type="nucleotide sequence ID" value="NZ_JAGINU010000001.1"/>
</dbReference>
<keyword evidence="7" id="KW-0067">ATP-binding</keyword>
<dbReference type="GO" id="GO:0016301">
    <property type="term" value="F:kinase activity"/>
    <property type="evidence" value="ECO:0007669"/>
    <property type="project" value="UniProtKB-KW"/>
</dbReference>
<feature type="domain" description="Signal transduction histidine kinase subgroup 3 dimerisation and phosphoacceptor" evidence="11">
    <location>
        <begin position="104"/>
        <end position="165"/>
    </location>
</feature>
<name>A0ABS4VU85_9PSEU</name>
<evidence type="ECO:0000256" key="9">
    <source>
        <dbReference type="SAM" id="MobiDB-lite"/>
    </source>
</evidence>
<proteinExistence type="predicted"/>
<keyword evidence="8" id="KW-0902">Two-component regulatory system</keyword>
<dbReference type="InterPro" id="IPR050482">
    <property type="entry name" value="Sensor_HK_TwoCompSys"/>
</dbReference>
<dbReference type="EC" id="2.7.13.3" evidence="2"/>
<dbReference type="Pfam" id="PF07730">
    <property type="entry name" value="HisKA_3"/>
    <property type="match status" value="1"/>
</dbReference>
<feature type="transmembrane region" description="Helical" evidence="10">
    <location>
        <begin position="23"/>
        <end position="46"/>
    </location>
</feature>
<dbReference type="InterPro" id="IPR036890">
    <property type="entry name" value="HATPase_C_sf"/>
</dbReference>
<dbReference type="Gene3D" id="1.20.5.1930">
    <property type="match status" value="1"/>
</dbReference>
<evidence type="ECO:0000256" key="8">
    <source>
        <dbReference type="ARBA" id="ARBA00023012"/>
    </source>
</evidence>
<evidence type="ECO:0000259" key="11">
    <source>
        <dbReference type="Pfam" id="PF07730"/>
    </source>
</evidence>
<keyword evidence="4" id="KW-0808">Transferase</keyword>
<sequence>MVIIACLLTGPVLVRCGWRTGRVAGLAGVLVAVQWTVAAVIGAIWASSAASIAGTAVMALCLLVPVLVATTTRRRQEYTDAGWQLAEAQDRLRAVAVHRAVVEERAAMAAEIHDALGHRIALIAVQAGRLSLDPALADDVRDGLRAIRSAAADATAEPGQTVDLLACPDGSSAAGIDGATIEDLLVGARSAGLAVTADIDDDLTGGLSDDARAAALRVIREGLTNSLRRACAPDARVTAHHQDGDVIIRIDNPTGTGPGADPDGSDVATPQDRGTG</sequence>
<keyword evidence="3" id="KW-0597">Phosphoprotein</keyword>
<feature type="compositionally biased region" description="Low complexity" evidence="9">
    <location>
        <begin position="251"/>
        <end position="266"/>
    </location>
</feature>
<feature type="transmembrane region" description="Helical" evidence="10">
    <location>
        <begin position="52"/>
        <end position="70"/>
    </location>
</feature>
<keyword evidence="13" id="KW-1185">Reference proteome</keyword>
<reference evidence="12 13" key="1">
    <citation type="submission" date="2021-03" db="EMBL/GenBank/DDBJ databases">
        <title>Sequencing the genomes of 1000 actinobacteria strains.</title>
        <authorList>
            <person name="Klenk H.-P."/>
        </authorList>
    </citation>
    <scope>NUCLEOTIDE SEQUENCE [LARGE SCALE GENOMIC DNA]</scope>
    <source>
        <strain evidence="12 13">DSM 45256</strain>
    </source>
</reference>
<feature type="region of interest" description="Disordered" evidence="9">
    <location>
        <begin position="250"/>
        <end position="276"/>
    </location>
</feature>
<evidence type="ECO:0000256" key="10">
    <source>
        <dbReference type="SAM" id="Phobius"/>
    </source>
</evidence>
<dbReference type="EMBL" id="JAGINU010000001">
    <property type="protein sequence ID" value="MBP2367498.1"/>
    <property type="molecule type" value="Genomic_DNA"/>
</dbReference>
<evidence type="ECO:0000256" key="3">
    <source>
        <dbReference type="ARBA" id="ARBA00022553"/>
    </source>
</evidence>
<dbReference type="PANTHER" id="PTHR24421">
    <property type="entry name" value="NITRATE/NITRITE SENSOR PROTEIN NARX-RELATED"/>
    <property type="match status" value="1"/>
</dbReference>